<comment type="caution">
    <text evidence="3">The sequence shown here is derived from an EMBL/GenBank/DDBJ whole genome shotgun (WGS) entry which is preliminary data.</text>
</comment>
<dbReference type="OrthoDB" id="9789350at2"/>
<dbReference type="InterPro" id="IPR004175">
    <property type="entry name" value="RNA_CPDase"/>
</dbReference>
<feature type="short sequence motif" description="HXTX 2" evidence="2">
    <location>
        <begin position="128"/>
        <end position="131"/>
    </location>
</feature>
<organism evidence="3 4">
    <name type="scientific">Paenibacillus rigui</name>
    <dbReference type="NCBI Taxonomy" id="554312"/>
    <lineage>
        <taxon>Bacteria</taxon>
        <taxon>Bacillati</taxon>
        <taxon>Bacillota</taxon>
        <taxon>Bacilli</taxon>
        <taxon>Bacillales</taxon>
        <taxon>Paenibacillaceae</taxon>
        <taxon>Paenibacillus</taxon>
    </lineage>
</organism>
<reference evidence="3 4" key="1">
    <citation type="submission" date="2017-07" db="EMBL/GenBank/DDBJ databases">
        <title>Genome sequencing and assembly of Paenibacillus rigui.</title>
        <authorList>
            <person name="Mayilraj S."/>
        </authorList>
    </citation>
    <scope>NUCLEOTIDE SEQUENCE [LARGE SCALE GENOMIC DNA]</scope>
    <source>
        <strain evidence="3 4">JCM 16352</strain>
    </source>
</reference>
<name>A0A229UUM7_9BACL</name>
<feature type="short sequence motif" description="HXTX 1" evidence="2">
    <location>
        <begin position="43"/>
        <end position="46"/>
    </location>
</feature>
<sequence>MVMERLFVAIPLGEKQRELLERQQQMIQKSIPFQKWTHPQDLHITLKFLGETPKQVMEQIPAILERVSSTQCAFNLTLLGTFGKPAVPSILWAGVQGALPSLEALQKSVESALEPLGFKPEERGYNPHITLARRYQGSSSFTTGDLEPLDVLASAAEASWSASSMVLYRTHLGRKPSYEPVAAFPFK</sequence>
<comment type="function">
    <text evidence="2">Hydrolyzes RNA 2',3'-cyclic phosphodiester to an RNA 2'-phosphomonoester.</text>
</comment>
<keyword evidence="1 2" id="KW-0378">Hydrolase</keyword>
<dbReference type="SUPFAM" id="SSF55144">
    <property type="entry name" value="LigT-like"/>
    <property type="match status" value="1"/>
</dbReference>
<dbReference type="AlphaFoldDB" id="A0A229UUM7"/>
<dbReference type="EMBL" id="NMQW01000013">
    <property type="protein sequence ID" value="OXM86619.1"/>
    <property type="molecule type" value="Genomic_DNA"/>
</dbReference>
<dbReference type="Gene3D" id="3.90.1140.10">
    <property type="entry name" value="Cyclic phosphodiesterase"/>
    <property type="match status" value="1"/>
</dbReference>
<comment type="similarity">
    <text evidence="2">Belongs to the 2H phosphoesterase superfamily. ThpR family.</text>
</comment>
<protein>
    <recommendedName>
        <fullName evidence="2">RNA 2',3'-cyclic phosphodiesterase</fullName>
        <shortName evidence="2">RNA 2',3'-CPDase</shortName>
        <ecNumber evidence="2">3.1.4.58</ecNumber>
    </recommendedName>
</protein>
<dbReference type="HAMAP" id="MF_01940">
    <property type="entry name" value="RNA_CPDase"/>
    <property type="match status" value="1"/>
</dbReference>
<evidence type="ECO:0000256" key="1">
    <source>
        <dbReference type="ARBA" id="ARBA00022801"/>
    </source>
</evidence>
<feature type="active site" description="Proton donor" evidence="2">
    <location>
        <position position="43"/>
    </location>
</feature>
<gene>
    <name evidence="3" type="ORF">CF651_09200</name>
</gene>
<dbReference type="Pfam" id="PF13563">
    <property type="entry name" value="2_5_RNA_ligase2"/>
    <property type="match status" value="1"/>
</dbReference>
<dbReference type="RefSeq" id="WP_094014566.1">
    <property type="nucleotide sequence ID" value="NZ_NMQW01000013.1"/>
</dbReference>
<dbReference type="NCBIfam" id="TIGR02258">
    <property type="entry name" value="2_5_ligase"/>
    <property type="match status" value="1"/>
</dbReference>
<dbReference type="Proteomes" id="UP000215509">
    <property type="component" value="Unassembled WGS sequence"/>
</dbReference>
<dbReference type="PANTHER" id="PTHR35561">
    <property type="entry name" value="RNA 2',3'-CYCLIC PHOSPHODIESTERASE"/>
    <property type="match status" value="1"/>
</dbReference>
<dbReference type="GO" id="GO:0004113">
    <property type="term" value="F:2',3'-cyclic-nucleotide 3'-phosphodiesterase activity"/>
    <property type="evidence" value="ECO:0007669"/>
    <property type="project" value="InterPro"/>
</dbReference>
<dbReference type="InterPro" id="IPR009097">
    <property type="entry name" value="Cyclic_Pdiesterase"/>
</dbReference>
<dbReference type="PANTHER" id="PTHR35561:SF1">
    <property type="entry name" value="RNA 2',3'-CYCLIC PHOSPHODIESTERASE"/>
    <property type="match status" value="1"/>
</dbReference>
<keyword evidence="4" id="KW-1185">Reference proteome</keyword>
<evidence type="ECO:0000256" key="2">
    <source>
        <dbReference type="HAMAP-Rule" id="MF_01940"/>
    </source>
</evidence>
<evidence type="ECO:0000313" key="4">
    <source>
        <dbReference type="Proteomes" id="UP000215509"/>
    </source>
</evidence>
<dbReference type="GO" id="GO:0008664">
    <property type="term" value="F:RNA 2',3'-cyclic 3'-phosphodiesterase activity"/>
    <property type="evidence" value="ECO:0007669"/>
    <property type="project" value="UniProtKB-EC"/>
</dbReference>
<comment type="catalytic activity">
    <reaction evidence="2">
        <text>a 3'-end 2',3'-cyclophospho-ribonucleotide-RNA + H2O = a 3'-end 2'-phospho-ribonucleotide-RNA + H(+)</text>
        <dbReference type="Rhea" id="RHEA:11828"/>
        <dbReference type="Rhea" id="RHEA-COMP:10464"/>
        <dbReference type="Rhea" id="RHEA-COMP:17353"/>
        <dbReference type="ChEBI" id="CHEBI:15377"/>
        <dbReference type="ChEBI" id="CHEBI:15378"/>
        <dbReference type="ChEBI" id="CHEBI:83064"/>
        <dbReference type="ChEBI" id="CHEBI:173113"/>
        <dbReference type="EC" id="3.1.4.58"/>
    </reaction>
</comment>
<dbReference type="EC" id="3.1.4.58" evidence="2"/>
<evidence type="ECO:0000313" key="3">
    <source>
        <dbReference type="EMBL" id="OXM86619.1"/>
    </source>
</evidence>
<accession>A0A229UUM7</accession>
<proteinExistence type="inferred from homology"/>
<feature type="active site" description="Proton acceptor" evidence="2">
    <location>
        <position position="128"/>
    </location>
</feature>